<evidence type="ECO:0000256" key="4">
    <source>
        <dbReference type="ARBA" id="ARBA00023125"/>
    </source>
</evidence>
<dbReference type="InterPro" id="IPR005119">
    <property type="entry name" value="LysR_subst-bd"/>
</dbReference>
<keyword evidence="4" id="KW-0238">DNA-binding</keyword>
<comment type="caution">
    <text evidence="7">The sequence shown here is derived from an EMBL/GenBank/DDBJ whole genome shotgun (WGS) entry which is preliminary data.</text>
</comment>
<evidence type="ECO:0000256" key="3">
    <source>
        <dbReference type="ARBA" id="ARBA00023015"/>
    </source>
</evidence>
<dbReference type="Pfam" id="PF00126">
    <property type="entry name" value="HTH_1"/>
    <property type="match status" value="1"/>
</dbReference>
<evidence type="ECO:0000313" key="7">
    <source>
        <dbReference type="EMBL" id="ORJ24099.1"/>
    </source>
</evidence>
<evidence type="ECO:0000256" key="2">
    <source>
        <dbReference type="ARBA" id="ARBA00022491"/>
    </source>
</evidence>
<feature type="domain" description="HTH lysR-type" evidence="6">
    <location>
        <begin position="2"/>
        <end position="59"/>
    </location>
</feature>
<organism evidence="7 8">
    <name type="scientific">Rouxiella badensis</name>
    <dbReference type="NCBI Taxonomy" id="1646377"/>
    <lineage>
        <taxon>Bacteria</taxon>
        <taxon>Pseudomonadati</taxon>
        <taxon>Pseudomonadota</taxon>
        <taxon>Gammaproteobacteria</taxon>
        <taxon>Enterobacterales</taxon>
        <taxon>Yersiniaceae</taxon>
        <taxon>Rouxiella</taxon>
    </lineage>
</organism>
<evidence type="ECO:0000313" key="8">
    <source>
        <dbReference type="Proteomes" id="UP000192536"/>
    </source>
</evidence>
<reference evidence="7 8" key="1">
    <citation type="journal article" date="2017" name="Int. J. Syst. Evol. Microbiol.">
        <title>Rouxiella badensis sp. nov. and Rouxiella silvae sp. nov. isolated from peat bog soil in Germany and emendation of the genus description.</title>
        <authorList>
            <person name="Le Fleche-Mateos A."/>
            <person name="Kugler J.H."/>
            <person name="Hansen S.H."/>
            <person name="Syldatk C."/>
            <person name="Hausmann R."/>
            <person name="Lomprez F."/>
            <person name="Vandenbogaert M."/>
            <person name="Manuguerra J.C."/>
            <person name="Grimont P.A."/>
        </authorList>
    </citation>
    <scope>NUCLEOTIDE SEQUENCE [LARGE SCALE GENOMIC DNA]</scope>
    <source>
        <strain evidence="7 8">DSM 100043</strain>
    </source>
</reference>
<comment type="similarity">
    <text evidence="1">Belongs to the LysR transcriptional regulatory family.</text>
</comment>
<evidence type="ECO:0000259" key="6">
    <source>
        <dbReference type="PROSITE" id="PS50931"/>
    </source>
</evidence>
<keyword evidence="2" id="KW-0678">Repressor</keyword>
<dbReference type="RefSeq" id="WP_017494160.1">
    <property type="nucleotide sequence ID" value="NZ_CAUQAZ010000042.1"/>
</dbReference>
<dbReference type="PROSITE" id="PS50931">
    <property type="entry name" value="HTH_LYSR"/>
    <property type="match status" value="1"/>
</dbReference>
<dbReference type="EMBL" id="MRWE01000035">
    <property type="protein sequence ID" value="ORJ24099.1"/>
    <property type="molecule type" value="Genomic_DNA"/>
</dbReference>
<dbReference type="PANTHER" id="PTHR30346:SF28">
    <property type="entry name" value="HTH-TYPE TRANSCRIPTIONAL REGULATOR CYNR"/>
    <property type="match status" value="1"/>
</dbReference>
<proteinExistence type="inferred from homology"/>
<dbReference type="Pfam" id="PF03466">
    <property type="entry name" value="LysR_substrate"/>
    <property type="match status" value="1"/>
</dbReference>
<dbReference type="Proteomes" id="UP000192536">
    <property type="component" value="Unassembled WGS sequence"/>
</dbReference>
<keyword evidence="8" id="KW-1185">Reference proteome</keyword>
<dbReference type="GO" id="GO:0003700">
    <property type="term" value="F:DNA-binding transcription factor activity"/>
    <property type="evidence" value="ECO:0007669"/>
    <property type="project" value="InterPro"/>
</dbReference>
<evidence type="ECO:0000256" key="1">
    <source>
        <dbReference type="ARBA" id="ARBA00009437"/>
    </source>
</evidence>
<dbReference type="InterPro" id="IPR000847">
    <property type="entry name" value="LysR_HTH_N"/>
</dbReference>
<dbReference type="GO" id="GO:0032993">
    <property type="term" value="C:protein-DNA complex"/>
    <property type="evidence" value="ECO:0007669"/>
    <property type="project" value="TreeGrafter"/>
</dbReference>
<dbReference type="SUPFAM" id="SSF46785">
    <property type="entry name" value="Winged helix' DNA-binding domain"/>
    <property type="match status" value="1"/>
</dbReference>
<dbReference type="GO" id="GO:0003677">
    <property type="term" value="F:DNA binding"/>
    <property type="evidence" value="ECO:0007669"/>
    <property type="project" value="UniProtKB-KW"/>
</dbReference>
<evidence type="ECO:0000256" key="5">
    <source>
        <dbReference type="ARBA" id="ARBA00023163"/>
    </source>
</evidence>
<dbReference type="PRINTS" id="PR00039">
    <property type="entry name" value="HTHLYSR"/>
</dbReference>
<dbReference type="PANTHER" id="PTHR30346">
    <property type="entry name" value="TRANSCRIPTIONAL DUAL REGULATOR HCAR-RELATED"/>
    <property type="match status" value="1"/>
</dbReference>
<name>A0A1X0WBF8_9GAMM</name>
<accession>A0A1X0WBF8</accession>
<keyword evidence="3" id="KW-0805">Transcription regulation</keyword>
<dbReference type="STRING" id="1646377.BS640_18055"/>
<sequence>MIKLKPLSYFKAVFEHGSISAASEVLFIAQPPLSKALHQLEDEWGVKLFDRSSRGMAPTEAGMYLYRRASDLLQLATEIDEEMQAFGEGSRGVVRIGTVSMGIPKVAAVVKLLKSEHPQLTFSLHQGDTGYLEELLERRRIDLALVHLPLTTSDEELSIQPLARSCFRVMCLPESSLAQHKTVTLEQLADCPLILMRRKSGFGVYDNVMQFFSKAGLKPQVLADASDVPMMKYLVEQGMGVGLLPVLSGESEWDNLLTLPVPELESVADDLVLIYRSHHEFSTMLRTVIKAFTP</sequence>
<dbReference type="SUPFAM" id="SSF53850">
    <property type="entry name" value="Periplasmic binding protein-like II"/>
    <property type="match status" value="1"/>
</dbReference>
<dbReference type="CDD" id="cd05466">
    <property type="entry name" value="PBP2_LTTR_substrate"/>
    <property type="match status" value="1"/>
</dbReference>
<gene>
    <name evidence="7" type="ORF">BS640_18055</name>
</gene>
<dbReference type="Gene3D" id="1.10.10.10">
    <property type="entry name" value="Winged helix-like DNA-binding domain superfamily/Winged helix DNA-binding domain"/>
    <property type="match status" value="1"/>
</dbReference>
<dbReference type="FunFam" id="1.10.10.10:FF:000001">
    <property type="entry name" value="LysR family transcriptional regulator"/>
    <property type="match status" value="1"/>
</dbReference>
<dbReference type="Gene3D" id="3.40.190.290">
    <property type="match status" value="1"/>
</dbReference>
<dbReference type="AlphaFoldDB" id="A0A1X0WBF8"/>
<keyword evidence="5" id="KW-0804">Transcription</keyword>
<dbReference type="InterPro" id="IPR036388">
    <property type="entry name" value="WH-like_DNA-bd_sf"/>
</dbReference>
<dbReference type="InterPro" id="IPR036390">
    <property type="entry name" value="WH_DNA-bd_sf"/>
</dbReference>
<protein>
    <recommendedName>
        <fullName evidence="6">HTH lysR-type domain-containing protein</fullName>
    </recommendedName>
</protein>